<organism evidence="2">
    <name type="scientific">mine drainage metagenome</name>
    <dbReference type="NCBI Taxonomy" id="410659"/>
    <lineage>
        <taxon>unclassified sequences</taxon>
        <taxon>metagenomes</taxon>
        <taxon>ecological metagenomes</taxon>
    </lineage>
</organism>
<comment type="caution">
    <text evidence="2">The sequence shown here is derived from an EMBL/GenBank/DDBJ whole genome shotgun (WGS) entry which is preliminary data.</text>
</comment>
<feature type="region of interest" description="Disordered" evidence="1">
    <location>
        <begin position="51"/>
        <end position="71"/>
    </location>
</feature>
<name>E6QIB3_9ZZZZ</name>
<evidence type="ECO:0000313" key="2">
    <source>
        <dbReference type="EMBL" id="CBI06978.1"/>
    </source>
</evidence>
<dbReference type="EMBL" id="CABQ01000049">
    <property type="protein sequence ID" value="CBI06978.1"/>
    <property type="molecule type" value="Genomic_DNA"/>
</dbReference>
<dbReference type="AlphaFoldDB" id="E6QIB3"/>
<sequence>MRVYKQIINLADFLQLPCALYLQHANLWNSYTLDPATEGYSRRITEKNPAFQESHRTDYGRPAPICEGANS</sequence>
<proteinExistence type="predicted"/>
<reference evidence="2" key="1">
    <citation type="submission" date="2009-10" db="EMBL/GenBank/DDBJ databases">
        <title>Diversity of trophic interactions inside an arsenic-rich microbial ecosystem.</title>
        <authorList>
            <person name="Bertin P.N."/>
            <person name="Heinrich-Salmeron A."/>
            <person name="Pelletier E."/>
            <person name="Goulhen-Chollet F."/>
            <person name="Arsene-Ploetze F."/>
            <person name="Gallien S."/>
            <person name="Calteau A."/>
            <person name="Vallenet D."/>
            <person name="Casiot C."/>
            <person name="Chane-Woon-Ming B."/>
            <person name="Giloteaux L."/>
            <person name="Barakat M."/>
            <person name="Bonnefoy V."/>
            <person name="Bruneel O."/>
            <person name="Chandler M."/>
            <person name="Cleiss J."/>
            <person name="Duran R."/>
            <person name="Elbaz-Poulichet F."/>
            <person name="Fonknechten N."/>
            <person name="Lauga B."/>
            <person name="Mornico D."/>
            <person name="Ortet P."/>
            <person name="Schaeffer C."/>
            <person name="Siguier P."/>
            <person name="Alexander Thil Smith A."/>
            <person name="Van Dorsselaer A."/>
            <person name="Weissenbach J."/>
            <person name="Medigue C."/>
            <person name="Le Paslier D."/>
        </authorList>
    </citation>
    <scope>NUCLEOTIDE SEQUENCE</scope>
</reference>
<accession>E6QIB3</accession>
<protein>
    <submittedName>
        <fullName evidence="2">Uncharacterized protein</fullName>
    </submittedName>
</protein>
<gene>
    <name evidence="2" type="ORF">CARN6_0283</name>
</gene>
<evidence type="ECO:0000256" key="1">
    <source>
        <dbReference type="SAM" id="MobiDB-lite"/>
    </source>
</evidence>